<evidence type="ECO:0000259" key="7">
    <source>
        <dbReference type="PROSITE" id="PS50164"/>
    </source>
</evidence>
<dbReference type="CDD" id="cd10434">
    <property type="entry name" value="GIY-YIG_UvrC_Cho"/>
    <property type="match status" value="1"/>
</dbReference>
<dbReference type="Pfam" id="PF02151">
    <property type="entry name" value="UVR"/>
    <property type="match status" value="1"/>
</dbReference>
<evidence type="ECO:0000313" key="8">
    <source>
        <dbReference type="EMBL" id="NGM81361.1"/>
    </source>
</evidence>
<dbReference type="PROSITE" id="PS50164">
    <property type="entry name" value="GIY_YIG"/>
    <property type="match status" value="1"/>
</dbReference>
<dbReference type="SUPFAM" id="SSF82771">
    <property type="entry name" value="GIY-YIG endonuclease"/>
    <property type="match status" value="1"/>
</dbReference>
<evidence type="ECO:0000256" key="1">
    <source>
        <dbReference type="ARBA" id="ARBA00022490"/>
    </source>
</evidence>
<dbReference type="FunFam" id="3.40.1440.10:FF:000001">
    <property type="entry name" value="UvrABC system protein C"/>
    <property type="match status" value="1"/>
</dbReference>
<dbReference type="InterPro" id="IPR036876">
    <property type="entry name" value="UVR_dom_sf"/>
</dbReference>
<comment type="caution">
    <text evidence="8">The sequence shown here is derived from an EMBL/GenBank/DDBJ whole genome shotgun (WGS) entry which is preliminary data.</text>
</comment>
<accession>A0A6M1PLY0</accession>
<dbReference type="Proteomes" id="UP000480151">
    <property type="component" value="Unassembled WGS sequence"/>
</dbReference>
<dbReference type="EMBL" id="JAAKGU010000001">
    <property type="protein sequence ID" value="NGM81361.1"/>
    <property type="molecule type" value="Genomic_DNA"/>
</dbReference>
<keyword evidence="5" id="KW-0234">DNA repair</keyword>
<dbReference type="PANTHER" id="PTHR30562">
    <property type="entry name" value="UVRC/OXIDOREDUCTASE"/>
    <property type="match status" value="1"/>
</dbReference>
<dbReference type="SMART" id="SM00465">
    <property type="entry name" value="GIYc"/>
    <property type="match status" value="1"/>
</dbReference>
<dbReference type="SUPFAM" id="SSF46600">
    <property type="entry name" value="C-terminal UvrC-binding domain of UvrB"/>
    <property type="match status" value="1"/>
</dbReference>
<dbReference type="GO" id="GO:0004518">
    <property type="term" value="F:nuclease activity"/>
    <property type="evidence" value="ECO:0007669"/>
    <property type="project" value="UniProtKB-KW"/>
</dbReference>
<dbReference type="InterPro" id="IPR035901">
    <property type="entry name" value="GIY-YIG_endonuc_sf"/>
</dbReference>
<keyword evidence="9" id="KW-1185">Reference proteome</keyword>
<evidence type="ECO:0000259" key="6">
    <source>
        <dbReference type="PROSITE" id="PS50151"/>
    </source>
</evidence>
<dbReference type="InterPro" id="IPR050066">
    <property type="entry name" value="UvrABC_protein_C"/>
</dbReference>
<feature type="domain" description="GIY-YIG" evidence="7">
    <location>
        <begin position="12"/>
        <end position="91"/>
    </location>
</feature>
<dbReference type="PANTHER" id="PTHR30562:SF1">
    <property type="entry name" value="UVRABC SYSTEM PROTEIN C"/>
    <property type="match status" value="1"/>
</dbReference>
<evidence type="ECO:0000256" key="3">
    <source>
        <dbReference type="ARBA" id="ARBA00022769"/>
    </source>
</evidence>
<dbReference type="GO" id="GO:0009380">
    <property type="term" value="C:excinuclease repair complex"/>
    <property type="evidence" value="ECO:0007669"/>
    <property type="project" value="TreeGrafter"/>
</dbReference>
<evidence type="ECO:0000256" key="5">
    <source>
        <dbReference type="ARBA" id="ARBA00023204"/>
    </source>
</evidence>
<name>A0A6M1PLY0_9BACL</name>
<protein>
    <submittedName>
        <fullName evidence="8">GIY-YIG nuclease family protein</fullName>
    </submittedName>
</protein>
<dbReference type="InterPro" id="IPR001943">
    <property type="entry name" value="UVR_dom"/>
</dbReference>
<feature type="domain" description="UVR" evidence="6">
    <location>
        <begin position="200"/>
        <end position="235"/>
    </location>
</feature>
<dbReference type="InterPro" id="IPR047296">
    <property type="entry name" value="GIY-YIG_UvrC_Cho"/>
</dbReference>
<dbReference type="Gene3D" id="4.10.860.10">
    <property type="entry name" value="UVR domain"/>
    <property type="match status" value="1"/>
</dbReference>
<keyword evidence="3" id="KW-0228">DNA excision</keyword>
<dbReference type="GO" id="GO:0006289">
    <property type="term" value="P:nucleotide-excision repair"/>
    <property type="evidence" value="ECO:0007669"/>
    <property type="project" value="InterPro"/>
</dbReference>
<dbReference type="AlphaFoldDB" id="A0A6M1PLY0"/>
<proteinExistence type="predicted"/>
<reference evidence="8 9" key="1">
    <citation type="submission" date="2020-02" db="EMBL/GenBank/DDBJ databases">
        <authorList>
            <person name="Gao J."/>
            <person name="Sun J."/>
        </authorList>
    </citation>
    <scope>NUCLEOTIDE SEQUENCE [LARGE SCALE GENOMIC DNA]</scope>
    <source>
        <strain evidence="8 9">7124</strain>
    </source>
</reference>
<organism evidence="8 9">
    <name type="scientific">Paenibacillus apii</name>
    <dbReference type="NCBI Taxonomy" id="1850370"/>
    <lineage>
        <taxon>Bacteria</taxon>
        <taxon>Bacillati</taxon>
        <taxon>Bacillota</taxon>
        <taxon>Bacilli</taxon>
        <taxon>Bacillales</taxon>
        <taxon>Paenibacillaceae</taxon>
        <taxon>Paenibacillus</taxon>
    </lineage>
</organism>
<dbReference type="InterPro" id="IPR000305">
    <property type="entry name" value="GIY-YIG_endonuc"/>
</dbReference>
<keyword evidence="2" id="KW-0227">DNA damage</keyword>
<evidence type="ECO:0000256" key="2">
    <source>
        <dbReference type="ARBA" id="ARBA00022763"/>
    </source>
</evidence>
<sequence>MDMKEKIQSLPSSPGVYLMKDSLGGIIYVGKSKNLKKRVQSYFYQSKSQPKKIKALVSHIRDLEHRVTDTEFEAFMLECRLIQEFKPMYNKKMKNPLAYTYIVVNMRDGLRRIEIAGEPAGNDGAVYFGPYTSSRHSVERAVQSFLECCQIACSSAGFNGSACLNHSLGLCRGMCLGGEAVDEYNEIIDRFIAMLDGSDRSLYEEMRDRMQRAAERYDFETAAKFRDCIEALDYILMKEKVIGFTGEDRNIVVIEELDEDRIKLFLIKRSRILYSERISVRGCDTASLCVKIKTAIFSYFGPDTRLPSSEVSREEVDEAQIIYSYLQRSDGRYLVIPEEWLGSEDSAEIDDALETFLDEV</sequence>
<evidence type="ECO:0000256" key="4">
    <source>
        <dbReference type="ARBA" id="ARBA00022881"/>
    </source>
</evidence>
<dbReference type="PROSITE" id="PS50151">
    <property type="entry name" value="UVR"/>
    <property type="match status" value="1"/>
</dbReference>
<dbReference type="Gene3D" id="3.40.1440.10">
    <property type="entry name" value="GIY-YIG endonuclease"/>
    <property type="match status" value="1"/>
</dbReference>
<evidence type="ECO:0000313" key="9">
    <source>
        <dbReference type="Proteomes" id="UP000480151"/>
    </source>
</evidence>
<gene>
    <name evidence="8" type="ORF">G5B47_02935</name>
</gene>
<keyword evidence="1" id="KW-0963">Cytoplasm</keyword>
<dbReference type="Pfam" id="PF01541">
    <property type="entry name" value="GIY-YIG"/>
    <property type="match status" value="1"/>
</dbReference>
<keyword evidence="4" id="KW-0267">Excision nuclease</keyword>